<dbReference type="PROSITE" id="PS50109">
    <property type="entry name" value="HIS_KIN"/>
    <property type="match status" value="1"/>
</dbReference>
<dbReference type="RefSeq" id="WP_377581948.1">
    <property type="nucleotide sequence ID" value="NZ_JBHTKA010000007.1"/>
</dbReference>
<dbReference type="SMART" id="SM00387">
    <property type="entry name" value="HATPase_c"/>
    <property type="match status" value="1"/>
</dbReference>
<evidence type="ECO:0000256" key="3">
    <source>
        <dbReference type="ARBA" id="ARBA00022553"/>
    </source>
</evidence>
<keyword evidence="5" id="KW-0812">Transmembrane</keyword>
<dbReference type="InterPro" id="IPR011123">
    <property type="entry name" value="Y_Y_Y"/>
</dbReference>
<name>A0ABW3K628_9BACT</name>
<dbReference type="InterPro" id="IPR005467">
    <property type="entry name" value="His_kinase_dom"/>
</dbReference>
<evidence type="ECO:0000259" key="6">
    <source>
        <dbReference type="PROSITE" id="PS50109"/>
    </source>
</evidence>
<dbReference type="Gene3D" id="1.10.287.130">
    <property type="match status" value="1"/>
</dbReference>
<dbReference type="Proteomes" id="UP001597112">
    <property type="component" value="Unassembled WGS sequence"/>
</dbReference>
<accession>A0ABW3K628</accession>
<dbReference type="PANTHER" id="PTHR43547">
    <property type="entry name" value="TWO-COMPONENT HISTIDINE KINASE"/>
    <property type="match status" value="1"/>
</dbReference>
<dbReference type="Gene3D" id="2.130.10.10">
    <property type="entry name" value="YVTN repeat-like/Quinoprotein amine dehydrogenase"/>
    <property type="match status" value="2"/>
</dbReference>
<keyword evidence="3" id="KW-0597">Phosphoprotein</keyword>
<keyword evidence="4" id="KW-0175">Coiled coil</keyword>
<dbReference type="PANTHER" id="PTHR43547:SF2">
    <property type="entry name" value="HYBRID SIGNAL TRANSDUCTION HISTIDINE KINASE C"/>
    <property type="match status" value="1"/>
</dbReference>
<dbReference type="Pfam" id="PF07495">
    <property type="entry name" value="Y_Y_Y"/>
    <property type="match status" value="1"/>
</dbReference>
<dbReference type="EC" id="2.7.13.3" evidence="2"/>
<evidence type="ECO:0000256" key="2">
    <source>
        <dbReference type="ARBA" id="ARBA00012438"/>
    </source>
</evidence>
<keyword evidence="5" id="KW-1133">Transmembrane helix</keyword>
<dbReference type="InterPro" id="IPR003594">
    <property type="entry name" value="HATPase_dom"/>
</dbReference>
<feature type="coiled-coil region" evidence="4">
    <location>
        <begin position="779"/>
        <end position="806"/>
    </location>
</feature>
<evidence type="ECO:0000256" key="5">
    <source>
        <dbReference type="SAM" id="Phobius"/>
    </source>
</evidence>
<dbReference type="SUPFAM" id="SSF55874">
    <property type="entry name" value="ATPase domain of HSP90 chaperone/DNA topoisomerase II/histidine kinase"/>
    <property type="match status" value="1"/>
</dbReference>
<feature type="transmembrane region" description="Helical" evidence="5">
    <location>
        <begin position="753"/>
        <end position="774"/>
    </location>
</feature>
<protein>
    <recommendedName>
        <fullName evidence="2">histidine kinase</fullName>
        <ecNumber evidence="2">2.7.13.3</ecNumber>
    </recommendedName>
</protein>
<dbReference type="InterPro" id="IPR004358">
    <property type="entry name" value="Sig_transdc_His_kin-like_C"/>
</dbReference>
<evidence type="ECO:0000313" key="8">
    <source>
        <dbReference type="Proteomes" id="UP001597112"/>
    </source>
</evidence>
<dbReference type="InterPro" id="IPR015943">
    <property type="entry name" value="WD40/YVTN_repeat-like_dom_sf"/>
</dbReference>
<dbReference type="EMBL" id="JBHTKA010000007">
    <property type="protein sequence ID" value="MFD1001725.1"/>
    <property type="molecule type" value="Genomic_DNA"/>
</dbReference>
<keyword evidence="7" id="KW-0547">Nucleotide-binding</keyword>
<evidence type="ECO:0000256" key="4">
    <source>
        <dbReference type="SAM" id="Coils"/>
    </source>
</evidence>
<keyword evidence="8" id="KW-1185">Reference proteome</keyword>
<keyword evidence="5" id="KW-0472">Membrane</keyword>
<dbReference type="Pfam" id="PF02518">
    <property type="entry name" value="HATPase_c"/>
    <property type="match status" value="1"/>
</dbReference>
<dbReference type="Gene3D" id="3.30.565.10">
    <property type="entry name" value="Histidine kinase-like ATPase, C-terminal domain"/>
    <property type="match status" value="1"/>
</dbReference>
<gene>
    <name evidence="7" type="ORF">ACFQ21_20510</name>
</gene>
<comment type="catalytic activity">
    <reaction evidence="1">
        <text>ATP + protein L-histidine = ADP + protein N-phospho-L-histidine.</text>
        <dbReference type="EC" id="2.7.13.3"/>
    </reaction>
</comment>
<dbReference type="InterPro" id="IPR036097">
    <property type="entry name" value="HisK_dim/P_sf"/>
</dbReference>
<dbReference type="InterPro" id="IPR036890">
    <property type="entry name" value="HATPase_C_sf"/>
</dbReference>
<feature type="domain" description="Histidine kinase" evidence="6">
    <location>
        <begin position="827"/>
        <end position="1043"/>
    </location>
</feature>
<sequence length="1048" mass="120686">MSNLIYRNGFSLSVPILRLYILVTLLIICLSETKGQQLFIVKYPTETHQASIQNFDIAQDKQGTLYFANTNGVLIFDGIHWQILELPGKAYVRSLCIDQNDKVYVGALGELGYLEKTVSGGFKYISIMSSQKESIRKRIKNIEDIEILGESVFFSDEYHSYIYKNGEIDILNKENLSFIQLRDSMYAFIKNKSALYVYRNNELVEAYIYSGLSDKIRDVSTYQEKSYLLLDNQNRIWHFNPNASIQPKASILSESLNASLKDLPIRRIVPLYDGRLSILTDNEIIIAGIDGKILHRITRSMLGESNLDHWILYEDAQHNLWFSTDEFIGMIITSSPLTYYDKTNGFRGIVMTFGELGGKCYVGTNSGLYYQKEDNQFQLISGTAGVIWGIYNLDNHLYIAHDNGIYEIVQQSALKLISQQYPQSLYALKRHRDCFIMGTYSSGIWLLKKNKTVWTKHKIKGFEEETRFIHQDDKDNLWISHQGKGIWKLRLNEAMDSVSIIKFYTSHHHLPSSVNNRIFELNDRKIIVATEDGIYSYNESKDIFEPDHRFRRALRGITIYSLTEAKEGQLYFRGRDHVNEIAGLLTKENDGTYSLMRTPFNKITWADSDAPLIATNGGAWFGNNGRVITYNLNHKTYYHETLQPIIKKATASDSIIYTNGITHQIPRIPYTWNSVLFDFDLMYYEDAEKNEFQYKLIGFDKEWSPWSGAREAHFTNLPEGDYTFAVRARNVYRNKSHVARMSFHIDPPVYRTIWAYIVYLILVVIVFATLLYWLTNLKTKRVKRQKKILKREVDKKTRELLVMNKEAKHQAEILKVSNYTKDKLFSIISHDMRGPIHQLREIFNMIESGYISADEFRTQLIPDLKERITYVATLTDNLLHWAKGQMEGIQAKPSAFLLSEIIEENIKLLNPQALKKSVSLVAGSHQAANAYADKDMIRLVLRNLISNAIKFTPENGTIEVNTRIEYEHIYISVRDSGTGLSTEEISKILGKEYFTKYGTAGEKGSGLGLMLCREFVEKNNGKLLIESQLGVGSIFTFSVAIHTPFHQQ</sequence>
<proteinExistence type="predicted"/>
<dbReference type="SUPFAM" id="SSF47384">
    <property type="entry name" value="Homodimeric domain of signal transducing histidine kinase"/>
    <property type="match status" value="1"/>
</dbReference>
<dbReference type="InterPro" id="IPR013783">
    <property type="entry name" value="Ig-like_fold"/>
</dbReference>
<comment type="caution">
    <text evidence="7">The sequence shown here is derived from an EMBL/GenBank/DDBJ whole genome shotgun (WGS) entry which is preliminary data.</text>
</comment>
<dbReference type="PRINTS" id="PR00344">
    <property type="entry name" value="BCTRLSENSOR"/>
</dbReference>
<dbReference type="GO" id="GO:0005524">
    <property type="term" value="F:ATP binding"/>
    <property type="evidence" value="ECO:0007669"/>
    <property type="project" value="UniProtKB-KW"/>
</dbReference>
<dbReference type="Gene3D" id="2.60.40.10">
    <property type="entry name" value="Immunoglobulins"/>
    <property type="match status" value="1"/>
</dbReference>
<evidence type="ECO:0000313" key="7">
    <source>
        <dbReference type="EMBL" id="MFD1001725.1"/>
    </source>
</evidence>
<dbReference type="CDD" id="cd00075">
    <property type="entry name" value="HATPase"/>
    <property type="match status" value="1"/>
</dbReference>
<evidence type="ECO:0000256" key="1">
    <source>
        <dbReference type="ARBA" id="ARBA00000085"/>
    </source>
</evidence>
<keyword evidence="7" id="KW-0067">ATP-binding</keyword>
<organism evidence="7 8">
    <name type="scientific">Ohtaekwangia kribbensis</name>
    <dbReference type="NCBI Taxonomy" id="688913"/>
    <lineage>
        <taxon>Bacteria</taxon>
        <taxon>Pseudomonadati</taxon>
        <taxon>Bacteroidota</taxon>
        <taxon>Cytophagia</taxon>
        <taxon>Cytophagales</taxon>
        <taxon>Fulvivirgaceae</taxon>
        <taxon>Ohtaekwangia</taxon>
    </lineage>
</organism>
<reference evidence="8" key="1">
    <citation type="journal article" date="2019" name="Int. J. Syst. Evol. Microbiol.">
        <title>The Global Catalogue of Microorganisms (GCM) 10K type strain sequencing project: providing services to taxonomists for standard genome sequencing and annotation.</title>
        <authorList>
            <consortium name="The Broad Institute Genomics Platform"/>
            <consortium name="The Broad Institute Genome Sequencing Center for Infectious Disease"/>
            <person name="Wu L."/>
            <person name="Ma J."/>
        </authorList>
    </citation>
    <scope>NUCLEOTIDE SEQUENCE [LARGE SCALE GENOMIC DNA]</scope>
    <source>
        <strain evidence="8">CCUG 58938</strain>
    </source>
</reference>